<evidence type="ECO:0000256" key="1">
    <source>
        <dbReference type="SAM" id="SignalP"/>
    </source>
</evidence>
<dbReference type="EMBL" id="BAAASL010000034">
    <property type="protein sequence ID" value="GAA2726059.1"/>
    <property type="molecule type" value="Genomic_DNA"/>
</dbReference>
<proteinExistence type="predicted"/>
<protein>
    <recommendedName>
        <fullName evidence="4">Secreted protein</fullName>
    </recommendedName>
</protein>
<reference evidence="2 3" key="1">
    <citation type="journal article" date="2019" name="Int. J. Syst. Evol. Microbiol.">
        <title>The Global Catalogue of Microorganisms (GCM) 10K type strain sequencing project: providing services to taxonomists for standard genome sequencing and annotation.</title>
        <authorList>
            <consortium name="The Broad Institute Genomics Platform"/>
            <consortium name="The Broad Institute Genome Sequencing Center for Infectious Disease"/>
            <person name="Wu L."/>
            <person name="Ma J."/>
        </authorList>
    </citation>
    <scope>NUCLEOTIDE SEQUENCE [LARGE SCALE GENOMIC DNA]</scope>
    <source>
        <strain evidence="2 3">JCM 4542</strain>
    </source>
</reference>
<gene>
    <name evidence="2" type="ORF">GCM10010315_59440</name>
</gene>
<evidence type="ECO:0008006" key="4">
    <source>
        <dbReference type="Google" id="ProtNLM"/>
    </source>
</evidence>
<keyword evidence="1" id="KW-0732">Signal</keyword>
<evidence type="ECO:0000313" key="2">
    <source>
        <dbReference type="EMBL" id="GAA2726059.1"/>
    </source>
</evidence>
<feature type="chain" id="PRO_5045744323" description="Secreted protein" evidence="1">
    <location>
        <begin position="27"/>
        <end position="109"/>
    </location>
</feature>
<keyword evidence="3" id="KW-1185">Reference proteome</keyword>
<sequence>MSRGVVVGGSALLALALSLLPSSAAATCEVRWFAGGVTWISPGMAAGSCHTTGADGAEWVDSTPRSAEWSFYPSPDCTGDPVALGNGFRRFSPPGQPLHFRSVKMDTCP</sequence>
<accession>A0ABN3U7E5</accession>
<name>A0ABN3U7E5_9ACTN</name>
<comment type="caution">
    <text evidence="2">The sequence shown here is derived from an EMBL/GenBank/DDBJ whole genome shotgun (WGS) entry which is preliminary data.</text>
</comment>
<dbReference type="Proteomes" id="UP001500886">
    <property type="component" value="Unassembled WGS sequence"/>
</dbReference>
<organism evidence="2 3">
    <name type="scientific">Streptomyces luteosporeus</name>
    <dbReference type="NCBI Taxonomy" id="173856"/>
    <lineage>
        <taxon>Bacteria</taxon>
        <taxon>Bacillati</taxon>
        <taxon>Actinomycetota</taxon>
        <taxon>Actinomycetes</taxon>
        <taxon>Kitasatosporales</taxon>
        <taxon>Streptomycetaceae</taxon>
        <taxon>Streptomyces</taxon>
    </lineage>
</organism>
<feature type="signal peptide" evidence="1">
    <location>
        <begin position="1"/>
        <end position="26"/>
    </location>
</feature>
<evidence type="ECO:0000313" key="3">
    <source>
        <dbReference type="Proteomes" id="UP001500886"/>
    </source>
</evidence>